<dbReference type="Proteomes" id="UP000886520">
    <property type="component" value="Chromosome 24"/>
</dbReference>
<organism evidence="1 2">
    <name type="scientific">Adiantum capillus-veneris</name>
    <name type="common">Maidenhair fern</name>
    <dbReference type="NCBI Taxonomy" id="13818"/>
    <lineage>
        <taxon>Eukaryota</taxon>
        <taxon>Viridiplantae</taxon>
        <taxon>Streptophyta</taxon>
        <taxon>Embryophyta</taxon>
        <taxon>Tracheophyta</taxon>
        <taxon>Polypodiopsida</taxon>
        <taxon>Polypodiidae</taxon>
        <taxon>Polypodiales</taxon>
        <taxon>Pteridineae</taxon>
        <taxon>Pteridaceae</taxon>
        <taxon>Vittarioideae</taxon>
        <taxon>Adiantum</taxon>
    </lineage>
</organism>
<dbReference type="PIRSF" id="PIRSF003113">
    <property type="entry name" value="BolA"/>
    <property type="match status" value="1"/>
</dbReference>
<protein>
    <submittedName>
        <fullName evidence="1">Uncharacterized protein</fullName>
    </submittedName>
</protein>
<dbReference type="SUPFAM" id="SSF82657">
    <property type="entry name" value="BolA-like"/>
    <property type="match status" value="1"/>
</dbReference>
<dbReference type="GO" id="GO:0051537">
    <property type="term" value="F:2 iron, 2 sulfur cluster binding"/>
    <property type="evidence" value="ECO:0007669"/>
    <property type="project" value="InterPro"/>
</dbReference>
<dbReference type="GO" id="GO:0005829">
    <property type="term" value="C:cytosol"/>
    <property type="evidence" value="ECO:0007669"/>
    <property type="project" value="TreeGrafter"/>
</dbReference>
<evidence type="ECO:0000313" key="2">
    <source>
        <dbReference type="Proteomes" id="UP000886520"/>
    </source>
</evidence>
<accession>A0A9D4U383</accession>
<dbReference type="PANTHER" id="PTHR12735:SF27">
    <property type="entry name" value="BOLA-LIKE PROTEIN 2"/>
    <property type="match status" value="1"/>
</dbReference>
<dbReference type="Gene3D" id="3.30.300.90">
    <property type="entry name" value="BolA-like"/>
    <property type="match status" value="1"/>
</dbReference>
<dbReference type="GO" id="GO:0051604">
    <property type="term" value="P:protein maturation"/>
    <property type="evidence" value="ECO:0007669"/>
    <property type="project" value="InterPro"/>
</dbReference>
<dbReference type="InterPro" id="IPR002634">
    <property type="entry name" value="BolA"/>
</dbReference>
<proteinExistence type="predicted"/>
<name>A0A9D4U383_ADICA</name>
<reference evidence="1" key="1">
    <citation type="submission" date="2021-01" db="EMBL/GenBank/DDBJ databases">
        <title>Adiantum capillus-veneris genome.</title>
        <authorList>
            <person name="Fang Y."/>
            <person name="Liao Q."/>
        </authorList>
    </citation>
    <scope>NUCLEOTIDE SEQUENCE</scope>
    <source>
        <strain evidence="1">H3</strain>
        <tissue evidence="1">Leaf</tissue>
    </source>
</reference>
<dbReference type="GO" id="GO:0006879">
    <property type="term" value="P:intracellular iron ion homeostasis"/>
    <property type="evidence" value="ECO:0007669"/>
    <property type="project" value="InterPro"/>
</dbReference>
<dbReference type="AlphaFoldDB" id="A0A9D4U383"/>
<comment type="caution">
    <text evidence="1">The sequence shown here is derived from an EMBL/GenBank/DDBJ whole genome shotgun (WGS) entry which is preliminary data.</text>
</comment>
<gene>
    <name evidence="1" type="ORF">GOP47_0024747</name>
</gene>
<dbReference type="InterPro" id="IPR045115">
    <property type="entry name" value="BOL2"/>
</dbReference>
<keyword evidence="2" id="KW-1185">Reference proteome</keyword>
<evidence type="ECO:0000313" key="1">
    <source>
        <dbReference type="EMBL" id="KAI5060327.1"/>
    </source>
</evidence>
<dbReference type="InterPro" id="IPR036065">
    <property type="entry name" value="BolA-like_sf"/>
</dbReference>
<sequence length="68" mass="7291">MGVSREAVVAALNDKLKPAYLNVVDTSGGCGASFLVEEMKQIHALSLKKALTPQQWREESASKTASTQ</sequence>
<dbReference type="GO" id="GO:0005634">
    <property type="term" value="C:nucleus"/>
    <property type="evidence" value="ECO:0007669"/>
    <property type="project" value="TreeGrafter"/>
</dbReference>
<dbReference type="PANTHER" id="PTHR12735">
    <property type="entry name" value="BOLA-LIKE PROTEIN-RELATED"/>
    <property type="match status" value="1"/>
</dbReference>
<dbReference type="EMBL" id="JABFUD020000024">
    <property type="protein sequence ID" value="KAI5060327.1"/>
    <property type="molecule type" value="Genomic_DNA"/>
</dbReference>
<dbReference type="OrthoDB" id="4983at2759"/>